<keyword evidence="2" id="KW-1185">Reference proteome</keyword>
<dbReference type="HOGENOM" id="CLU_2722480_0_0_1"/>
<dbReference type="EMBL" id="GL629769">
    <property type="protein sequence ID" value="EFX02658.1"/>
    <property type="molecule type" value="Genomic_DNA"/>
</dbReference>
<dbReference type="AlphaFoldDB" id="F0XH36"/>
<name>F0XH36_GROCL</name>
<dbReference type="RefSeq" id="XP_014172140.1">
    <property type="nucleotide sequence ID" value="XM_014316665.1"/>
</dbReference>
<gene>
    <name evidence="1" type="ORF">CMQ_2587</name>
</gene>
<sequence length="72" mass="7985">MTPIDTEPTRARSMEVQKAEVVALQVPISKQPTAEPRPTAKIENNDVYLRGGRMDVGCSFCHNTCTFRKGCC</sequence>
<accession>F0XH36</accession>
<dbReference type="GeneID" id="25975592"/>
<evidence type="ECO:0000313" key="1">
    <source>
        <dbReference type="EMBL" id="EFX02658.1"/>
    </source>
</evidence>
<dbReference type="OrthoDB" id="4567934at2759"/>
<dbReference type="Proteomes" id="UP000007796">
    <property type="component" value="Unassembled WGS sequence"/>
</dbReference>
<evidence type="ECO:0000313" key="2">
    <source>
        <dbReference type="Proteomes" id="UP000007796"/>
    </source>
</evidence>
<protein>
    <submittedName>
        <fullName evidence="1">Uncharacterized protein</fullName>
    </submittedName>
</protein>
<reference evidence="1 2" key="1">
    <citation type="journal article" date="2011" name="Proc. Natl. Acad. Sci. U.S.A.">
        <title>Genome and transcriptome analyses of the mountain pine beetle-fungal symbiont Grosmannia clavigera, a lodgepole pine pathogen.</title>
        <authorList>
            <person name="DiGuistini S."/>
            <person name="Wang Y."/>
            <person name="Liao N.Y."/>
            <person name="Taylor G."/>
            <person name="Tanguay P."/>
            <person name="Feau N."/>
            <person name="Henrissat B."/>
            <person name="Chan S.K."/>
            <person name="Hesse-Orce U."/>
            <person name="Alamouti S.M."/>
            <person name="Tsui C.K.M."/>
            <person name="Docking R.T."/>
            <person name="Levasseur A."/>
            <person name="Haridas S."/>
            <person name="Robertson G."/>
            <person name="Birol I."/>
            <person name="Holt R.A."/>
            <person name="Marra M.A."/>
            <person name="Hamelin R.C."/>
            <person name="Hirst M."/>
            <person name="Jones S.J.M."/>
            <person name="Bohlmann J."/>
            <person name="Breuil C."/>
        </authorList>
    </citation>
    <scope>NUCLEOTIDE SEQUENCE [LARGE SCALE GENOMIC DNA]</scope>
    <source>
        <strain evidence="2">kw1407 / UAMH 11150</strain>
    </source>
</reference>
<proteinExistence type="predicted"/>
<organism evidence="2">
    <name type="scientific">Grosmannia clavigera (strain kw1407 / UAMH 11150)</name>
    <name type="common">Blue stain fungus</name>
    <name type="synonym">Graphiocladiella clavigera</name>
    <dbReference type="NCBI Taxonomy" id="655863"/>
    <lineage>
        <taxon>Eukaryota</taxon>
        <taxon>Fungi</taxon>
        <taxon>Dikarya</taxon>
        <taxon>Ascomycota</taxon>
        <taxon>Pezizomycotina</taxon>
        <taxon>Sordariomycetes</taxon>
        <taxon>Sordariomycetidae</taxon>
        <taxon>Ophiostomatales</taxon>
        <taxon>Ophiostomataceae</taxon>
        <taxon>Leptographium</taxon>
    </lineage>
</organism>
<dbReference type="InParanoid" id="F0XH36"/>